<evidence type="ECO:0000256" key="4">
    <source>
        <dbReference type="SAM" id="MobiDB-lite"/>
    </source>
</evidence>
<dbReference type="GO" id="GO:0043161">
    <property type="term" value="P:proteasome-mediated ubiquitin-dependent protein catabolic process"/>
    <property type="evidence" value="ECO:0007669"/>
    <property type="project" value="TreeGrafter"/>
</dbReference>
<keyword evidence="9" id="KW-1185">Reference proteome</keyword>
<feature type="compositionally biased region" description="Polar residues" evidence="4">
    <location>
        <begin position="66"/>
        <end position="84"/>
    </location>
</feature>
<keyword evidence="1" id="KW-0808">Transferase</keyword>
<evidence type="ECO:0000256" key="1">
    <source>
        <dbReference type="ARBA" id="ARBA00022679"/>
    </source>
</evidence>
<dbReference type="InterPro" id="IPR045322">
    <property type="entry name" value="HECTD1/TRIP12-like"/>
</dbReference>
<accession>A0A7J6FWH1</accession>
<feature type="compositionally biased region" description="Basic and acidic residues" evidence="4">
    <location>
        <begin position="85"/>
        <end position="94"/>
    </location>
</feature>
<evidence type="ECO:0000313" key="8">
    <source>
        <dbReference type="Proteomes" id="UP000525078"/>
    </source>
</evidence>
<protein>
    <recommendedName>
        <fullName evidence="5">HECT domain-containing protein</fullName>
    </recommendedName>
</protein>
<keyword evidence="2 3" id="KW-0833">Ubl conjugation pathway</keyword>
<feature type="region of interest" description="Disordered" evidence="4">
    <location>
        <begin position="54"/>
        <end position="94"/>
    </location>
</feature>
<dbReference type="InterPro" id="IPR000569">
    <property type="entry name" value="HECT_dom"/>
</dbReference>
<evidence type="ECO:0000256" key="3">
    <source>
        <dbReference type="PROSITE-ProRule" id="PRU00104"/>
    </source>
</evidence>
<dbReference type="InterPro" id="IPR035983">
    <property type="entry name" value="Hect_E3_ubiquitin_ligase"/>
</dbReference>
<dbReference type="Pfam" id="PF00632">
    <property type="entry name" value="HECT"/>
    <property type="match status" value="1"/>
</dbReference>
<dbReference type="PROSITE" id="PS50237">
    <property type="entry name" value="HECT"/>
    <property type="match status" value="1"/>
</dbReference>
<dbReference type="Gene3D" id="3.30.2410.10">
    <property type="entry name" value="Hect, E3 ligase catalytic domain"/>
    <property type="match status" value="1"/>
</dbReference>
<reference evidence="8 9" key="1">
    <citation type="journal article" date="2020" name="bioRxiv">
        <title>Sequence and annotation of 42 cannabis genomes reveals extensive copy number variation in cannabinoid synthesis and pathogen resistance genes.</title>
        <authorList>
            <person name="Mckernan K.J."/>
            <person name="Helbert Y."/>
            <person name="Kane L.T."/>
            <person name="Ebling H."/>
            <person name="Zhang L."/>
            <person name="Liu B."/>
            <person name="Eaton Z."/>
            <person name="Mclaughlin S."/>
            <person name="Kingan S."/>
            <person name="Baybayan P."/>
            <person name="Concepcion G."/>
            <person name="Jordan M."/>
            <person name="Riva A."/>
            <person name="Barbazuk W."/>
            <person name="Harkins T."/>
        </authorList>
    </citation>
    <scope>NUCLEOTIDE SEQUENCE [LARGE SCALE GENOMIC DNA]</scope>
    <source>
        <strain evidence="8 9">cv. Jamaican Lion 4</strain>
        <strain evidence="7">Father</strain>
        <strain evidence="6">Mother</strain>
        <tissue evidence="7">Leaf</tissue>
    </source>
</reference>
<dbReference type="Proteomes" id="UP000525078">
    <property type="component" value="Unassembled WGS sequence"/>
</dbReference>
<comment type="caution">
    <text evidence="7">The sequence shown here is derived from an EMBL/GenBank/DDBJ whole genome shotgun (WGS) entry which is preliminary data.</text>
</comment>
<dbReference type="GO" id="GO:0061630">
    <property type="term" value="F:ubiquitin protein ligase activity"/>
    <property type="evidence" value="ECO:0007669"/>
    <property type="project" value="InterPro"/>
</dbReference>
<dbReference type="PANTHER" id="PTHR45670:SF1">
    <property type="entry name" value="E3 UBIQUITIN-PROTEIN LIGASE HECTD1"/>
    <property type="match status" value="1"/>
</dbReference>
<sequence length="242" mass="27662">MEMENRPFNITKKIESNTNTNKHRIKVKKCNLESRESKLNLIISEAFARKLLPSESWRGNRPPEPQQTAPSDPNSEEVSGADSHSQPKCEAWDLRKPSPTTTKIAFWPCFSASAVVSFWEPLLFGIFVILPGFGESLLSEKWVMTVFDISSLQIFTPYELDCLLCGRREIMWELLEIMGEFTPEQQWAFCQFVTGAPRLPPGGLSVSNYIATKIKQSMYVVDLFLERSFDIDFTEARRPAEI</sequence>
<dbReference type="EMBL" id="JAATIP010000218">
    <property type="protein sequence ID" value="KAF4359159.1"/>
    <property type="molecule type" value="Genomic_DNA"/>
</dbReference>
<dbReference type="SUPFAM" id="SSF56204">
    <property type="entry name" value="Hect, E3 ligase catalytic domain"/>
    <property type="match status" value="1"/>
</dbReference>
<evidence type="ECO:0000313" key="9">
    <source>
        <dbReference type="Proteomes" id="UP000583929"/>
    </source>
</evidence>
<dbReference type="EMBL" id="JAATIQ010000165">
    <property type="protein sequence ID" value="KAF4374982.1"/>
    <property type="molecule type" value="Genomic_DNA"/>
</dbReference>
<organism evidence="7 9">
    <name type="scientific">Cannabis sativa</name>
    <name type="common">Hemp</name>
    <name type="synonym">Marijuana</name>
    <dbReference type="NCBI Taxonomy" id="3483"/>
    <lineage>
        <taxon>Eukaryota</taxon>
        <taxon>Viridiplantae</taxon>
        <taxon>Streptophyta</taxon>
        <taxon>Embryophyta</taxon>
        <taxon>Tracheophyta</taxon>
        <taxon>Spermatophyta</taxon>
        <taxon>Magnoliopsida</taxon>
        <taxon>eudicotyledons</taxon>
        <taxon>Gunneridae</taxon>
        <taxon>Pentapetalae</taxon>
        <taxon>rosids</taxon>
        <taxon>fabids</taxon>
        <taxon>Rosales</taxon>
        <taxon>Cannabaceae</taxon>
        <taxon>Cannabis</taxon>
    </lineage>
</organism>
<dbReference type="GO" id="GO:0000209">
    <property type="term" value="P:protein polyubiquitination"/>
    <property type="evidence" value="ECO:0007669"/>
    <property type="project" value="TreeGrafter"/>
</dbReference>
<evidence type="ECO:0000313" key="7">
    <source>
        <dbReference type="EMBL" id="KAF4374982.1"/>
    </source>
</evidence>
<evidence type="ECO:0000259" key="5">
    <source>
        <dbReference type="PROSITE" id="PS50237"/>
    </source>
</evidence>
<evidence type="ECO:0000256" key="2">
    <source>
        <dbReference type="ARBA" id="ARBA00022786"/>
    </source>
</evidence>
<name>A0A7J6FWH1_CANSA</name>
<gene>
    <name evidence="6" type="ORF">F8388_005268</name>
    <name evidence="7" type="ORF">G4B88_004733</name>
</gene>
<dbReference type="PANTHER" id="PTHR45670">
    <property type="entry name" value="E3 UBIQUITIN-PROTEIN LIGASE TRIP12"/>
    <property type="match status" value="1"/>
</dbReference>
<proteinExistence type="predicted"/>
<evidence type="ECO:0000313" key="6">
    <source>
        <dbReference type="EMBL" id="KAF4359159.1"/>
    </source>
</evidence>
<dbReference type="Proteomes" id="UP000583929">
    <property type="component" value="Unassembled WGS sequence"/>
</dbReference>
<feature type="region of interest" description="Disordered" evidence="4">
    <location>
        <begin position="1"/>
        <end position="20"/>
    </location>
</feature>
<comment type="caution">
    <text evidence="3">Lacks conserved residue(s) required for the propagation of feature annotation.</text>
</comment>
<dbReference type="AlphaFoldDB" id="A0A7J6FWH1"/>
<feature type="domain" description="HECT" evidence="5">
    <location>
        <begin position="135"/>
        <end position="204"/>
    </location>
</feature>